<dbReference type="Proteomes" id="UP000321533">
    <property type="component" value="Chromosome"/>
</dbReference>
<name>A0A5B8VDN1_9BACT</name>
<dbReference type="InterPro" id="IPR001610">
    <property type="entry name" value="PAC"/>
</dbReference>
<organism evidence="5 6">
    <name type="scientific">Panacibacter ginsenosidivorans</name>
    <dbReference type="NCBI Taxonomy" id="1813871"/>
    <lineage>
        <taxon>Bacteria</taxon>
        <taxon>Pseudomonadati</taxon>
        <taxon>Bacteroidota</taxon>
        <taxon>Chitinophagia</taxon>
        <taxon>Chitinophagales</taxon>
        <taxon>Chitinophagaceae</taxon>
        <taxon>Panacibacter</taxon>
    </lineage>
</organism>
<reference evidence="5 6" key="1">
    <citation type="journal article" date="2016" name="Int. J. Syst. Evol. Microbiol.">
        <title>Panacibacter ginsenosidivorans gen. nov., sp. nov., with ginsenoside converting activity isolated from soil of a ginseng field.</title>
        <authorList>
            <person name="Siddiqi M.Z."/>
            <person name="Muhammad Shafi S."/>
            <person name="Choi K.D."/>
            <person name="Im W.T."/>
        </authorList>
    </citation>
    <scope>NUCLEOTIDE SEQUENCE [LARGE SCALE GENOMIC DNA]</scope>
    <source>
        <strain evidence="5 6">Gsoil1550</strain>
    </source>
</reference>
<dbReference type="InterPro" id="IPR013655">
    <property type="entry name" value="PAS_fold_3"/>
</dbReference>
<proteinExistence type="predicted"/>
<evidence type="ECO:0000256" key="1">
    <source>
        <dbReference type="ARBA" id="ARBA00023015"/>
    </source>
</evidence>
<dbReference type="Gene3D" id="1.10.10.10">
    <property type="entry name" value="Winged helix-like DNA-binding domain superfamily/Winged helix DNA-binding domain"/>
    <property type="match status" value="1"/>
</dbReference>
<dbReference type="PROSITE" id="PS50043">
    <property type="entry name" value="HTH_LUXR_2"/>
    <property type="match status" value="1"/>
</dbReference>
<dbReference type="InterPro" id="IPR035965">
    <property type="entry name" value="PAS-like_dom_sf"/>
</dbReference>
<evidence type="ECO:0000313" key="5">
    <source>
        <dbReference type="EMBL" id="QEC69637.1"/>
    </source>
</evidence>
<dbReference type="EMBL" id="CP042435">
    <property type="protein sequence ID" value="QEC69637.1"/>
    <property type="molecule type" value="Genomic_DNA"/>
</dbReference>
<dbReference type="SMART" id="SM00086">
    <property type="entry name" value="PAC"/>
    <property type="match status" value="1"/>
</dbReference>
<dbReference type="CDD" id="cd00130">
    <property type="entry name" value="PAS"/>
    <property type="match status" value="1"/>
</dbReference>
<dbReference type="Gene3D" id="3.30.450.20">
    <property type="entry name" value="PAS domain"/>
    <property type="match status" value="1"/>
</dbReference>
<dbReference type="InterPro" id="IPR016032">
    <property type="entry name" value="Sig_transdc_resp-reg_C-effctor"/>
</dbReference>
<keyword evidence="6" id="KW-1185">Reference proteome</keyword>
<dbReference type="InterPro" id="IPR036388">
    <property type="entry name" value="WH-like_DNA-bd_sf"/>
</dbReference>
<dbReference type="InterPro" id="IPR000792">
    <property type="entry name" value="Tscrpt_reg_LuxR_C"/>
</dbReference>
<dbReference type="AlphaFoldDB" id="A0A5B8VDN1"/>
<feature type="domain" description="HTH luxR-type" evidence="4">
    <location>
        <begin position="189"/>
        <end position="254"/>
    </location>
</feature>
<keyword evidence="2" id="KW-0238">DNA-binding</keyword>
<dbReference type="SUPFAM" id="SSF55785">
    <property type="entry name" value="PYP-like sensor domain (PAS domain)"/>
    <property type="match status" value="1"/>
</dbReference>
<evidence type="ECO:0000256" key="3">
    <source>
        <dbReference type="ARBA" id="ARBA00023163"/>
    </source>
</evidence>
<dbReference type="Pfam" id="PF00196">
    <property type="entry name" value="GerE"/>
    <property type="match status" value="1"/>
</dbReference>
<keyword evidence="1" id="KW-0805">Transcription regulation</keyword>
<sequence>MKPKTFDKEFNKMFTWFTNETSEPGLLKLELDLYKKLWSFFLAGDSYYFVLNHHSLDFDFVSSSVENVLGYAPTEFTFEFINEKLHPDDQPWFVSLGYKVIEFLSLLSLEKLMKYKLRYDVRYRKKNGEYARMLYQGVIIEHDETGRLLRTLGINTDITYLKKEGKPVLSFIGMDGEPSYINIDLQNTFLESREDFTAREKEVLKLLIEGKLSKQISSILNISKQTVDTHRKNMLHKKKLSNTGELVGKAIMYGWI</sequence>
<evidence type="ECO:0000313" key="6">
    <source>
        <dbReference type="Proteomes" id="UP000321533"/>
    </source>
</evidence>
<dbReference type="GO" id="GO:0003677">
    <property type="term" value="F:DNA binding"/>
    <property type="evidence" value="ECO:0007669"/>
    <property type="project" value="UniProtKB-KW"/>
</dbReference>
<evidence type="ECO:0000259" key="4">
    <source>
        <dbReference type="PROSITE" id="PS50043"/>
    </source>
</evidence>
<dbReference type="CDD" id="cd06170">
    <property type="entry name" value="LuxR_C_like"/>
    <property type="match status" value="1"/>
</dbReference>
<dbReference type="GO" id="GO:0006355">
    <property type="term" value="P:regulation of DNA-templated transcription"/>
    <property type="evidence" value="ECO:0007669"/>
    <property type="project" value="InterPro"/>
</dbReference>
<keyword evidence="3" id="KW-0804">Transcription</keyword>
<dbReference type="PANTHER" id="PTHR44688:SF16">
    <property type="entry name" value="DNA-BINDING TRANSCRIPTIONAL ACTIVATOR DEVR_DOSR"/>
    <property type="match status" value="1"/>
</dbReference>
<dbReference type="KEGG" id="pgin:FRZ67_20885"/>
<dbReference type="SMART" id="SM00421">
    <property type="entry name" value="HTH_LUXR"/>
    <property type="match status" value="1"/>
</dbReference>
<dbReference type="Pfam" id="PF08447">
    <property type="entry name" value="PAS_3"/>
    <property type="match status" value="1"/>
</dbReference>
<dbReference type="PROSITE" id="PS00622">
    <property type="entry name" value="HTH_LUXR_1"/>
    <property type="match status" value="1"/>
</dbReference>
<dbReference type="RefSeq" id="WP_147192513.1">
    <property type="nucleotide sequence ID" value="NZ_CP042435.1"/>
</dbReference>
<protein>
    <recommendedName>
        <fullName evidence="4">HTH luxR-type domain-containing protein</fullName>
    </recommendedName>
</protein>
<evidence type="ECO:0000256" key="2">
    <source>
        <dbReference type="ARBA" id="ARBA00023125"/>
    </source>
</evidence>
<dbReference type="PRINTS" id="PR00038">
    <property type="entry name" value="HTHLUXR"/>
</dbReference>
<dbReference type="PANTHER" id="PTHR44688">
    <property type="entry name" value="DNA-BINDING TRANSCRIPTIONAL ACTIVATOR DEVR_DOSR"/>
    <property type="match status" value="1"/>
</dbReference>
<accession>A0A5B8VDN1</accession>
<dbReference type="SUPFAM" id="SSF46894">
    <property type="entry name" value="C-terminal effector domain of the bipartite response regulators"/>
    <property type="match status" value="1"/>
</dbReference>
<dbReference type="InterPro" id="IPR000014">
    <property type="entry name" value="PAS"/>
</dbReference>
<gene>
    <name evidence="5" type="ORF">FRZ67_20885</name>
</gene>
<dbReference type="OrthoDB" id="965844at2"/>